<accession>A0AAW1QXI9</accession>
<dbReference type="InterPro" id="IPR000120">
    <property type="entry name" value="Amidase"/>
</dbReference>
<comment type="caution">
    <text evidence="3">The sequence shown here is derived from an EMBL/GenBank/DDBJ whole genome shotgun (WGS) entry which is preliminary data.</text>
</comment>
<dbReference type="InterPro" id="IPR000782">
    <property type="entry name" value="FAS1_domain"/>
</dbReference>
<gene>
    <name evidence="3" type="ORF">WJX81_004298</name>
</gene>
<dbReference type="Proteomes" id="UP001445335">
    <property type="component" value="Unassembled WGS sequence"/>
</dbReference>
<dbReference type="PANTHER" id="PTHR11895:SF73">
    <property type="entry name" value="AMIDASE FAMILY PROTEIN"/>
    <property type="match status" value="1"/>
</dbReference>
<dbReference type="Gene3D" id="2.30.180.10">
    <property type="entry name" value="FAS1 domain"/>
    <property type="match status" value="1"/>
</dbReference>
<dbReference type="GO" id="GO:0050567">
    <property type="term" value="F:glutaminyl-tRNA synthase (glutamine-hydrolyzing) activity"/>
    <property type="evidence" value="ECO:0007669"/>
    <property type="project" value="TreeGrafter"/>
</dbReference>
<dbReference type="Gene3D" id="3.90.1300.10">
    <property type="entry name" value="Amidase signature (AS) domain"/>
    <property type="match status" value="1"/>
</dbReference>
<feature type="domain" description="FAS1" evidence="2">
    <location>
        <begin position="107"/>
        <end position="252"/>
    </location>
</feature>
<dbReference type="EMBL" id="JALJOU010000069">
    <property type="protein sequence ID" value="KAK9825906.1"/>
    <property type="molecule type" value="Genomic_DNA"/>
</dbReference>
<dbReference type="InterPro" id="IPR036378">
    <property type="entry name" value="FAS1_dom_sf"/>
</dbReference>
<proteinExistence type="predicted"/>
<name>A0AAW1QXI9_9CHLO</name>
<organism evidence="3 4">
    <name type="scientific">Elliptochloris bilobata</name>
    <dbReference type="NCBI Taxonomy" id="381761"/>
    <lineage>
        <taxon>Eukaryota</taxon>
        <taxon>Viridiplantae</taxon>
        <taxon>Chlorophyta</taxon>
        <taxon>core chlorophytes</taxon>
        <taxon>Trebouxiophyceae</taxon>
        <taxon>Trebouxiophyceae incertae sedis</taxon>
        <taxon>Elliptochloris clade</taxon>
        <taxon>Elliptochloris</taxon>
    </lineage>
</organism>
<dbReference type="InterPro" id="IPR023631">
    <property type="entry name" value="Amidase_dom"/>
</dbReference>
<feature type="region of interest" description="Disordered" evidence="1">
    <location>
        <begin position="827"/>
        <end position="847"/>
    </location>
</feature>
<keyword evidence="4" id="KW-1185">Reference proteome</keyword>
<reference evidence="3 4" key="1">
    <citation type="journal article" date="2024" name="Nat. Commun.">
        <title>Phylogenomics reveals the evolutionary origins of lichenization in chlorophyte algae.</title>
        <authorList>
            <person name="Puginier C."/>
            <person name="Libourel C."/>
            <person name="Otte J."/>
            <person name="Skaloud P."/>
            <person name="Haon M."/>
            <person name="Grisel S."/>
            <person name="Petersen M."/>
            <person name="Berrin J.G."/>
            <person name="Delaux P.M."/>
            <person name="Dal Grande F."/>
            <person name="Keller J."/>
        </authorList>
    </citation>
    <scope>NUCLEOTIDE SEQUENCE [LARGE SCALE GENOMIC DNA]</scope>
    <source>
        <strain evidence="3 4">SAG 245.80</strain>
    </source>
</reference>
<dbReference type="SUPFAM" id="SSF82153">
    <property type="entry name" value="FAS1 domain"/>
    <property type="match status" value="1"/>
</dbReference>
<dbReference type="Pfam" id="PF02469">
    <property type="entry name" value="Fasciclin"/>
    <property type="match status" value="1"/>
</dbReference>
<dbReference type="PANTHER" id="PTHR11895">
    <property type="entry name" value="TRANSAMIDASE"/>
    <property type="match status" value="1"/>
</dbReference>
<dbReference type="PROSITE" id="PS50213">
    <property type="entry name" value="FAS1"/>
    <property type="match status" value="1"/>
</dbReference>
<evidence type="ECO:0000313" key="3">
    <source>
        <dbReference type="EMBL" id="KAK9825906.1"/>
    </source>
</evidence>
<dbReference type="Pfam" id="PF01425">
    <property type="entry name" value="Amidase"/>
    <property type="match status" value="1"/>
</dbReference>
<evidence type="ECO:0000259" key="2">
    <source>
        <dbReference type="PROSITE" id="PS50213"/>
    </source>
</evidence>
<evidence type="ECO:0000256" key="1">
    <source>
        <dbReference type="SAM" id="MobiDB-lite"/>
    </source>
</evidence>
<protein>
    <recommendedName>
        <fullName evidence="2">FAS1 domain-containing protein</fullName>
    </recommendedName>
</protein>
<evidence type="ECO:0000313" key="4">
    <source>
        <dbReference type="Proteomes" id="UP001445335"/>
    </source>
</evidence>
<dbReference type="InterPro" id="IPR036928">
    <property type="entry name" value="AS_sf"/>
</dbReference>
<dbReference type="AlphaFoldDB" id="A0AAW1QXI9"/>
<dbReference type="SUPFAM" id="SSF75304">
    <property type="entry name" value="Amidase signature (AS) enzymes"/>
    <property type="match status" value="1"/>
</dbReference>
<sequence>MLAWAEAGLQQGCDHLRRHAPRHAMPRRGAALLLAALLALCCGGRALAQAFNPIASLPAAPASAPAAAAAPTPGGGDVDGVGLWAAAGPGMAAVAAAAGAAAPAGWLPSVVGVVQGRPDLTVLSAALAAANLSGWLSGAGEAFTLFAVADGGWADAFTHQGVLCTVAYMRADACQTAGDLLSSTSLRRTLLGYVANGAIRAADLPDMLRLAGGTVQPVSRTADGDTFVGSARLVVADVPAANGLVHLLDSVLVGDMAVNASAIALAERLGDFGPFNGSQREQVFGVLDTAFLQASASSLVRGYRNVRAAVGLPDGGILNPPPLQYQPLAVLARPLAQERSATPPLAPALPPSAGGADNESLAFMPVLELAALLRARKVTSRELTAVFTERLRRYDGVLEHVVTYTPALADAQAAAADQLFAAGVDLGPLQGIPYGLKDLFAVEGYRTTWGAPAFVSQVLPGSATVYQRLRNAGAVLVAKLATGEMAFDDVWWGGQVKNPWNIAQGSSGSSAGPAAAVAAGALPFAIGTETEGSLMAPAERCGATALRPTFGAIGRSGVMSLVDSLDKVGPFCRAAADCAAIYDILRGREADDPGSRDAALPDPATLNVSGLTIGMLPSAAPYASELTAALQARGVTVVPFGLNYTSPVQDIITVVMLTETAANFDFWQRSGAAETNRRQDFWPPLLRLARLIPSVEYIQAQRARGVLAREVTGAMAAAGLDAFIGNASEQLAMANLASLPTVAVPVGLEPLADAPGSARRHVLSAGIFGPPDSDSVVLALAMAWQAASGYHLQRPPIDAVEPEVLRACLPYSRCNLPTSVVAQLSPAASGARPRPLDAGMARATTSG</sequence>